<comment type="similarity">
    <text evidence="2">Belongs to the BshC family.</text>
</comment>
<dbReference type="AlphaFoldDB" id="A0A429XBL5"/>
<dbReference type="InterPro" id="IPR055398">
    <property type="entry name" value="Rossmann-like_BshC"/>
</dbReference>
<feature type="domain" description="Bacillithiol biosynthesis BshC N-terminal Rossmann-like" evidence="3">
    <location>
        <begin position="1"/>
        <end position="381"/>
    </location>
</feature>
<dbReference type="PIRSF" id="PIRSF012535">
    <property type="entry name" value="UCP012535"/>
    <property type="match status" value="1"/>
</dbReference>
<proteinExistence type="inferred from homology"/>
<dbReference type="HAMAP" id="MF_01867">
    <property type="entry name" value="BshC"/>
    <property type="match status" value="1"/>
</dbReference>
<dbReference type="EC" id="6.-.-.-" evidence="2"/>
<evidence type="ECO:0000256" key="1">
    <source>
        <dbReference type="ARBA" id="ARBA00022598"/>
    </source>
</evidence>
<keyword evidence="1 2" id="KW-0436">Ligase</keyword>
<organism evidence="5 6">
    <name type="scientific">Siminovitchia terrae</name>
    <name type="common">Bacillus terrae</name>
    <dbReference type="NCBI Taxonomy" id="1914933"/>
    <lineage>
        <taxon>Bacteria</taxon>
        <taxon>Bacillati</taxon>
        <taxon>Bacillota</taxon>
        <taxon>Bacilli</taxon>
        <taxon>Bacillales</taxon>
        <taxon>Bacillaceae</taxon>
        <taxon>Siminovitchia</taxon>
    </lineage>
</organism>
<comment type="caution">
    <text evidence="5">The sequence shown here is derived from an EMBL/GenBank/DDBJ whole genome shotgun (WGS) entry which is preliminary data.</text>
</comment>
<protein>
    <recommendedName>
        <fullName evidence="2">Putative cysteine ligase BshC</fullName>
        <ecNumber evidence="2">6.-.-.-</ecNumber>
    </recommendedName>
</protein>
<dbReference type="OrthoDB" id="9765151at2"/>
<dbReference type="EMBL" id="QYTW02000003">
    <property type="protein sequence ID" value="RST60848.1"/>
    <property type="molecule type" value="Genomic_DNA"/>
</dbReference>
<evidence type="ECO:0000259" key="3">
    <source>
        <dbReference type="Pfam" id="PF10079"/>
    </source>
</evidence>
<accession>A0A429XBL5</accession>
<evidence type="ECO:0000313" key="5">
    <source>
        <dbReference type="EMBL" id="RST60848.1"/>
    </source>
</evidence>
<dbReference type="NCBIfam" id="TIGR03998">
    <property type="entry name" value="thiol_BshC"/>
    <property type="match status" value="1"/>
</dbReference>
<evidence type="ECO:0000259" key="4">
    <source>
        <dbReference type="Pfam" id="PF24850"/>
    </source>
</evidence>
<evidence type="ECO:0000313" key="6">
    <source>
        <dbReference type="Proteomes" id="UP000287296"/>
    </source>
</evidence>
<reference evidence="5 6" key="1">
    <citation type="submission" date="2018-12" db="EMBL/GenBank/DDBJ databases">
        <authorList>
            <person name="Sun L."/>
            <person name="Chen Z."/>
        </authorList>
    </citation>
    <scope>NUCLEOTIDE SEQUENCE [LARGE SCALE GENOMIC DNA]</scope>
    <source>
        <strain evidence="5 6">LMG 29736</strain>
    </source>
</reference>
<dbReference type="RefSeq" id="WP_120115252.1">
    <property type="nucleotide sequence ID" value="NZ_QYTW02000003.1"/>
</dbReference>
<dbReference type="InterPro" id="IPR011199">
    <property type="entry name" value="Bacillithiol_biosynth_BshC"/>
</dbReference>
<dbReference type="Pfam" id="PF24850">
    <property type="entry name" value="CC_BshC"/>
    <property type="match status" value="1"/>
</dbReference>
<gene>
    <name evidence="2 5" type="primary">bshC</name>
    <name evidence="5" type="ORF">D5F11_005750</name>
</gene>
<dbReference type="GO" id="GO:0016874">
    <property type="term" value="F:ligase activity"/>
    <property type="evidence" value="ECO:0007669"/>
    <property type="project" value="UniProtKB-UniRule"/>
</dbReference>
<name>A0A429XBL5_SIMTE</name>
<comment type="function">
    <text evidence="2">Involved in bacillithiol (BSH) biosynthesis. May catalyze the last step of the pathway, the addition of cysteine to glucosamine malate (GlcN-Mal) to generate BSH.</text>
</comment>
<evidence type="ECO:0000256" key="2">
    <source>
        <dbReference type="HAMAP-Rule" id="MF_01867"/>
    </source>
</evidence>
<sequence>MELENAAVLATNRFASLYIEDMESVKDFFQYNIKEETIYRQRYGDLMEREFAREEIAECIDHYMKKFPSSAATQHSLKKFRDNRSVVVIGGQQAGLLTGPLYTIHKIISIIKLAEQQEKELEQPVVPIFWIAGEDHDHLEINHIFAPKKENFKKKNYHEAFSGKMMASHIVFDKEKMQAWTSQIFSYFGDRSHTKEMLTVVDEAISNTRTFTEFFSYLIMYFFKDYGLLLIDSADPKLRQLEKPFFSRVIHDRQMITDAVLSQQRKKQSRGFSNAIEIDDYAANLFYYHENERELLEFDPIEKVFVSKTNELRFTDLELFELLESYPERFSNNVVTRPLMQEWLFPTLAFIAGPGEIAYWGELLPAFQAMESQMPPIVPRLNITLLDKTTDRNLADLNLSIDKVLEKGTAEDRNRFLASIKDGGFESLIKDTKEELSDHYQKIIAKVGEIDRGHVQLAETSLALQIRQLEFLQRKVEDSMTKKHSSQLDKYVCVEKMLRPNGQPQERIWNIFYYLNEYGTKFIDGLLNLPYEFDGRHKIIRI</sequence>
<feature type="domain" description="Bacillithiol biosynthesis BshC C-terminal coiled-coil" evidence="4">
    <location>
        <begin position="383"/>
        <end position="541"/>
    </location>
</feature>
<dbReference type="InterPro" id="IPR055399">
    <property type="entry name" value="CC_BshC"/>
</dbReference>
<dbReference type="Proteomes" id="UP000287296">
    <property type="component" value="Unassembled WGS sequence"/>
</dbReference>
<dbReference type="Pfam" id="PF10079">
    <property type="entry name" value="Rossmann-like_BshC"/>
    <property type="match status" value="1"/>
</dbReference>